<keyword evidence="18" id="KW-1185">Reference proteome</keyword>
<dbReference type="Pfam" id="PF22468">
    <property type="entry name" value="ACT_9"/>
    <property type="match status" value="2"/>
</dbReference>
<keyword evidence="8" id="KW-0547">Nucleotide-binding</keyword>
<dbReference type="InterPro" id="IPR041740">
    <property type="entry name" value="AKii-LysC-BS"/>
</dbReference>
<proteinExistence type="inferred from homology"/>
<accession>A0ABT9XGX3</accession>
<keyword evidence="9 14" id="KW-0418">Kinase</keyword>
<dbReference type="InterPro" id="IPR005260">
    <property type="entry name" value="Asp_kin_monofn"/>
</dbReference>
<evidence type="ECO:0000256" key="4">
    <source>
        <dbReference type="ARBA" id="ARBA00005139"/>
    </source>
</evidence>
<comment type="pathway">
    <text evidence="3 15">Amino-acid biosynthesis; L-methionine biosynthesis via de novo pathway; L-homoserine from L-aspartate: step 1/3.</text>
</comment>
<dbReference type="InterPro" id="IPR045865">
    <property type="entry name" value="ACT-like_dom_sf"/>
</dbReference>
<evidence type="ECO:0000313" key="18">
    <source>
        <dbReference type="Proteomes" id="UP001232973"/>
    </source>
</evidence>
<dbReference type="InterPro" id="IPR036393">
    <property type="entry name" value="AceGlu_kinase-like_sf"/>
</dbReference>
<keyword evidence="12" id="KW-0457">Lysine biosynthesis</keyword>
<dbReference type="Gene3D" id="3.30.2130.10">
    <property type="entry name" value="VC0802-like"/>
    <property type="match status" value="1"/>
</dbReference>
<dbReference type="RefSeq" id="WP_274456354.1">
    <property type="nucleotide sequence ID" value="NZ_CP067097.1"/>
</dbReference>
<name>A0ABT9XGX3_9BACL</name>
<dbReference type="GO" id="GO:0004072">
    <property type="term" value="F:aspartate kinase activity"/>
    <property type="evidence" value="ECO:0007669"/>
    <property type="project" value="UniProtKB-EC"/>
</dbReference>
<protein>
    <recommendedName>
        <fullName evidence="14">Aspartokinase</fullName>
        <ecNumber evidence="14">2.7.2.4</ecNumber>
    </recommendedName>
</protein>
<dbReference type="NCBIfam" id="NF005155">
    <property type="entry name" value="PRK06635.1-4"/>
    <property type="match status" value="1"/>
</dbReference>
<evidence type="ECO:0000256" key="13">
    <source>
        <dbReference type="ARBA" id="ARBA00047872"/>
    </source>
</evidence>
<dbReference type="InterPro" id="IPR018042">
    <property type="entry name" value="Aspartate_kinase_CS"/>
</dbReference>
<comment type="catalytic activity">
    <reaction evidence="13 14">
        <text>L-aspartate + ATP = 4-phospho-L-aspartate + ADP</text>
        <dbReference type="Rhea" id="RHEA:23776"/>
        <dbReference type="ChEBI" id="CHEBI:29991"/>
        <dbReference type="ChEBI" id="CHEBI:30616"/>
        <dbReference type="ChEBI" id="CHEBI:57535"/>
        <dbReference type="ChEBI" id="CHEBI:456216"/>
        <dbReference type="EC" id="2.7.2.4"/>
    </reaction>
</comment>
<sequence>MLIVQKYGGTSVGSVERIEAVADRIQRTVAAGHACAVVVSAMGHSTDELVSLARAITREPDAREMDALLSTGEQVSAALLSMALQKRGLRARSFTGWQAGIVTEPVHGNARLVHIDTEALQSALHGQVIPVITGFQGISGDHVTTLGRGGSDTTAVAVAAALGADLCEIYTDVKGVYTTDPRLVSAARKLDVIDYDEMLELATLGAQVLHPRAVENAKQFDVKLVVRSSFEDEEGTMVMNTGAGFELRDAVTGVAFEREVARVALIGVPVGRHGLATVFGRLAEDGVNVDVIVQSVVEQDVVDVSFTVKEEDSERAVRIVKSLQADLGFRDVACETGLGKVSIVGAGMISNPGVAAQMFGALAAADIPIAMVSTSEIKVSCIIPAQHVEPAVRELHAAFLE</sequence>
<evidence type="ECO:0000256" key="10">
    <source>
        <dbReference type="ARBA" id="ARBA00022840"/>
    </source>
</evidence>
<gene>
    <name evidence="17" type="ORF">J2S03_001384</name>
</gene>
<dbReference type="NCBIfam" id="NF005154">
    <property type="entry name" value="PRK06635.1-2"/>
    <property type="match status" value="1"/>
</dbReference>
<evidence type="ECO:0000256" key="12">
    <source>
        <dbReference type="ARBA" id="ARBA00023154"/>
    </source>
</evidence>
<dbReference type="SUPFAM" id="SSF55021">
    <property type="entry name" value="ACT-like"/>
    <property type="match status" value="2"/>
</dbReference>
<evidence type="ECO:0000256" key="5">
    <source>
        <dbReference type="ARBA" id="ARBA00010122"/>
    </source>
</evidence>
<dbReference type="CDD" id="cd04261">
    <property type="entry name" value="AAK_AKii-LysC-BS"/>
    <property type="match status" value="1"/>
</dbReference>
<dbReference type="PROSITE" id="PS51671">
    <property type="entry name" value="ACT"/>
    <property type="match status" value="2"/>
</dbReference>
<dbReference type="InterPro" id="IPR001341">
    <property type="entry name" value="Asp_kinase"/>
</dbReference>
<dbReference type="InterPro" id="IPR002912">
    <property type="entry name" value="ACT_dom"/>
</dbReference>
<evidence type="ECO:0000256" key="11">
    <source>
        <dbReference type="ARBA" id="ARBA00022915"/>
    </source>
</evidence>
<evidence type="ECO:0000256" key="7">
    <source>
        <dbReference type="ARBA" id="ARBA00022679"/>
    </source>
</evidence>
<comment type="pathway">
    <text evidence="2 15">Amino-acid biosynthesis; L-lysine biosynthesis via DAP pathway; (S)-tetrahydrodipicolinate from L-aspartate: step 1/4.</text>
</comment>
<organism evidence="17 18">
    <name type="scientific">Alicyclobacillus cycloheptanicus</name>
    <dbReference type="NCBI Taxonomy" id="1457"/>
    <lineage>
        <taxon>Bacteria</taxon>
        <taxon>Bacillati</taxon>
        <taxon>Bacillota</taxon>
        <taxon>Bacilli</taxon>
        <taxon>Bacillales</taxon>
        <taxon>Alicyclobacillaceae</taxon>
        <taxon>Alicyclobacillus</taxon>
    </lineage>
</organism>
<dbReference type="PROSITE" id="PS00324">
    <property type="entry name" value="ASPARTOKINASE"/>
    <property type="match status" value="1"/>
</dbReference>
<evidence type="ECO:0000256" key="9">
    <source>
        <dbReference type="ARBA" id="ARBA00022777"/>
    </source>
</evidence>
<dbReference type="Proteomes" id="UP001232973">
    <property type="component" value="Unassembled WGS sequence"/>
</dbReference>
<evidence type="ECO:0000313" key="17">
    <source>
        <dbReference type="EMBL" id="MDQ0189552.1"/>
    </source>
</evidence>
<dbReference type="PANTHER" id="PTHR21499:SF68">
    <property type="entry name" value="ASPARTOKINASE 2"/>
    <property type="match status" value="1"/>
</dbReference>
<evidence type="ECO:0000256" key="3">
    <source>
        <dbReference type="ARBA" id="ARBA00004986"/>
    </source>
</evidence>
<evidence type="ECO:0000256" key="15">
    <source>
        <dbReference type="RuleBase" id="RU004249"/>
    </source>
</evidence>
<keyword evidence="7 14" id="KW-0808">Transferase</keyword>
<feature type="domain" description="ACT" evidence="16">
    <location>
        <begin position="263"/>
        <end position="337"/>
    </location>
</feature>
<feature type="domain" description="ACT" evidence="16">
    <location>
        <begin position="343"/>
        <end position="401"/>
    </location>
</feature>
<dbReference type="EC" id="2.7.2.4" evidence="14"/>
<dbReference type="CDD" id="cd04923">
    <property type="entry name" value="ACT_AK-LysC-DapG-like_2"/>
    <property type="match status" value="1"/>
</dbReference>
<dbReference type="Gene3D" id="3.40.1160.10">
    <property type="entry name" value="Acetylglutamate kinase-like"/>
    <property type="match status" value="1"/>
</dbReference>
<reference evidence="17 18" key="1">
    <citation type="submission" date="2023-07" db="EMBL/GenBank/DDBJ databases">
        <title>Genomic Encyclopedia of Type Strains, Phase IV (KMG-IV): sequencing the most valuable type-strain genomes for metagenomic binning, comparative biology and taxonomic classification.</title>
        <authorList>
            <person name="Goeker M."/>
        </authorList>
    </citation>
    <scope>NUCLEOTIDE SEQUENCE [LARGE SCALE GENOMIC DNA]</scope>
    <source>
        <strain evidence="17 18">DSM 4006</strain>
    </source>
</reference>
<dbReference type="SUPFAM" id="SSF53633">
    <property type="entry name" value="Carbamate kinase-like"/>
    <property type="match status" value="1"/>
</dbReference>
<dbReference type="PANTHER" id="PTHR21499">
    <property type="entry name" value="ASPARTATE KINASE"/>
    <property type="match status" value="1"/>
</dbReference>
<comment type="pathway">
    <text evidence="4 15">Amino-acid biosynthesis; L-threonine biosynthesis; L-threonine from L-aspartate: step 1/5.</text>
</comment>
<evidence type="ECO:0000256" key="14">
    <source>
        <dbReference type="RuleBase" id="RU003448"/>
    </source>
</evidence>
<evidence type="ECO:0000256" key="1">
    <source>
        <dbReference type="ARBA" id="ARBA00003121"/>
    </source>
</evidence>
<evidence type="ECO:0000259" key="16">
    <source>
        <dbReference type="PROSITE" id="PS51671"/>
    </source>
</evidence>
<dbReference type="EMBL" id="JAUSTP010000008">
    <property type="protein sequence ID" value="MDQ0189552.1"/>
    <property type="molecule type" value="Genomic_DNA"/>
</dbReference>
<dbReference type="InterPro" id="IPR001048">
    <property type="entry name" value="Asp/Glu/Uridylate_kinase"/>
</dbReference>
<dbReference type="NCBIfam" id="TIGR00656">
    <property type="entry name" value="asp_kin_monofn"/>
    <property type="match status" value="1"/>
</dbReference>
<evidence type="ECO:0000256" key="8">
    <source>
        <dbReference type="ARBA" id="ARBA00022741"/>
    </source>
</evidence>
<comment type="function">
    <text evidence="1">Catalyzes the phosphorylation of the beta-carboxyl group of aspartic acid with ATP to yield 4-phospho-L-aspartate, which is involved in the branched biosynthetic pathway leading to the biosynthesis of amino acids threonine, isoleucine and methionine.</text>
</comment>
<keyword evidence="6 15" id="KW-0028">Amino-acid biosynthesis</keyword>
<comment type="caution">
    <text evidence="17">The sequence shown here is derived from an EMBL/GenBank/DDBJ whole genome shotgun (WGS) entry which is preliminary data.</text>
</comment>
<evidence type="ECO:0000256" key="2">
    <source>
        <dbReference type="ARBA" id="ARBA00004766"/>
    </source>
</evidence>
<keyword evidence="10" id="KW-0067">ATP-binding</keyword>
<dbReference type="CDD" id="cd04913">
    <property type="entry name" value="ACT_AKii-LysC-BS-like_1"/>
    <property type="match status" value="1"/>
</dbReference>
<dbReference type="NCBIfam" id="TIGR00657">
    <property type="entry name" value="asp_kinases"/>
    <property type="match status" value="1"/>
</dbReference>
<comment type="similarity">
    <text evidence="5 14">Belongs to the aspartokinase family.</text>
</comment>
<keyword evidence="11" id="KW-0220">Diaminopimelate biosynthesis</keyword>
<dbReference type="Pfam" id="PF00696">
    <property type="entry name" value="AA_kinase"/>
    <property type="match status" value="1"/>
</dbReference>
<dbReference type="PIRSF" id="PIRSF000726">
    <property type="entry name" value="Asp_kin"/>
    <property type="match status" value="1"/>
</dbReference>
<dbReference type="InterPro" id="IPR054352">
    <property type="entry name" value="ACT_Aspartokinase"/>
</dbReference>
<evidence type="ECO:0000256" key="6">
    <source>
        <dbReference type="ARBA" id="ARBA00022605"/>
    </source>
</evidence>